<sequence length="194" mass="22541">MSSRQTWGNDWDSGDHDCGSNWGYDWSNSEWRYNWDSNWGYNSSSDWGCNWNSDWEYNWDTDRGYDCDERWGYDWSSDWGKDNYAYSGDWASSVSYNRGLSERVESTSHSDCDNTKITETEDAGTSHEESSAGSGTEPLSNDDMETPQEDGSFPVEDARWLKWDATVWQFRGFLCLDADEEYSSLKEIPKLVDQ</sequence>
<evidence type="ECO:0000313" key="2">
    <source>
        <dbReference type="EMBL" id="KAF4647331.1"/>
    </source>
</evidence>
<reference evidence="2 3" key="1">
    <citation type="submission" date="2020-04" db="EMBL/GenBank/DDBJ databases">
        <title>Perkinsus olseni comparative genomics.</title>
        <authorList>
            <person name="Bogema D.R."/>
        </authorList>
    </citation>
    <scope>NUCLEOTIDE SEQUENCE [LARGE SCALE GENOMIC DNA]</scope>
    <source>
        <strain evidence="2">ATCC PRA-179</strain>
    </source>
</reference>
<dbReference type="AlphaFoldDB" id="A0A7J6KL76"/>
<feature type="non-terminal residue" evidence="2">
    <location>
        <position position="194"/>
    </location>
</feature>
<evidence type="ECO:0000313" key="3">
    <source>
        <dbReference type="Proteomes" id="UP000570595"/>
    </source>
</evidence>
<organism evidence="2 3">
    <name type="scientific">Perkinsus olseni</name>
    <name type="common">Perkinsus atlanticus</name>
    <dbReference type="NCBI Taxonomy" id="32597"/>
    <lineage>
        <taxon>Eukaryota</taxon>
        <taxon>Sar</taxon>
        <taxon>Alveolata</taxon>
        <taxon>Perkinsozoa</taxon>
        <taxon>Perkinsea</taxon>
        <taxon>Perkinsida</taxon>
        <taxon>Perkinsidae</taxon>
        <taxon>Perkinsus</taxon>
    </lineage>
</organism>
<dbReference type="Proteomes" id="UP000570595">
    <property type="component" value="Unassembled WGS sequence"/>
</dbReference>
<feature type="region of interest" description="Disordered" evidence="1">
    <location>
        <begin position="106"/>
        <end position="153"/>
    </location>
</feature>
<dbReference type="EMBL" id="JABAHT010002467">
    <property type="protein sequence ID" value="KAF4647331.1"/>
    <property type="molecule type" value="Genomic_DNA"/>
</dbReference>
<proteinExistence type="predicted"/>
<gene>
    <name evidence="2" type="ORF">FOZ61_004311</name>
</gene>
<accession>A0A7J6KL76</accession>
<name>A0A7J6KL76_PEROL</name>
<feature type="compositionally biased region" description="Basic and acidic residues" evidence="1">
    <location>
        <begin position="106"/>
        <end position="130"/>
    </location>
</feature>
<protein>
    <submittedName>
        <fullName evidence="2">Uncharacterized protein</fullName>
    </submittedName>
</protein>
<evidence type="ECO:0000256" key="1">
    <source>
        <dbReference type="SAM" id="MobiDB-lite"/>
    </source>
</evidence>
<comment type="caution">
    <text evidence="2">The sequence shown here is derived from an EMBL/GenBank/DDBJ whole genome shotgun (WGS) entry which is preliminary data.</text>
</comment>